<dbReference type="PROSITE" id="PS52029">
    <property type="entry name" value="LD_TPASE"/>
    <property type="match status" value="1"/>
</dbReference>
<dbReference type="CDD" id="cd16913">
    <property type="entry name" value="YkuD_like"/>
    <property type="match status" value="1"/>
</dbReference>
<dbReference type="Gene3D" id="2.130.10.130">
    <property type="entry name" value="Integrin alpha, N-terminal"/>
    <property type="match status" value="1"/>
</dbReference>
<dbReference type="GO" id="GO:0071972">
    <property type="term" value="F:peptidoglycan L,D-transpeptidase activity"/>
    <property type="evidence" value="ECO:0007669"/>
    <property type="project" value="TreeGrafter"/>
</dbReference>
<feature type="domain" description="L,D-TPase catalytic" evidence="7">
    <location>
        <begin position="349"/>
        <end position="468"/>
    </location>
</feature>
<dbReference type="Pfam" id="PF03734">
    <property type="entry name" value="YkuD"/>
    <property type="match status" value="1"/>
</dbReference>
<reference evidence="8 9" key="1">
    <citation type="journal article" date="2016" name="Nat. Commun.">
        <title>Thousands of microbial genomes shed light on interconnected biogeochemical processes in an aquifer system.</title>
        <authorList>
            <person name="Anantharaman K."/>
            <person name="Brown C.T."/>
            <person name="Hug L.A."/>
            <person name="Sharon I."/>
            <person name="Castelle C.J."/>
            <person name="Probst A.J."/>
            <person name="Thomas B.C."/>
            <person name="Singh A."/>
            <person name="Wilkins M.J."/>
            <person name="Karaoz U."/>
            <person name="Brodie E.L."/>
            <person name="Williams K.H."/>
            <person name="Hubbard S.S."/>
            <person name="Banfield J.F."/>
        </authorList>
    </citation>
    <scope>NUCLEOTIDE SEQUENCE [LARGE SCALE GENOMIC DNA]</scope>
</reference>
<dbReference type="PANTHER" id="PTHR30582">
    <property type="entry name" value="L,D-TRANSPEPTIDASE"/>
    <property type="match status" value="1"/>
</dbReference>
<comment type="pathway">
    <text evidence="1 6">Cell wall biogenesis; peptidoglycan biosynthesis.</text>
</comment>
<dbReference type="InterPro" id="IPR028994">
    <property type="entry name" value="Integrin_alpha_N"/>
</dbReference>
<evidence type="ECO:0000256" key="1">
    <source>
        <dbReference type="ARBA" id="ARBA00004752"/>
    </source>
</evidence>
<organism evidence="8 9">
    <name type="scientific">Candidatus Uhrbacteria bacterium RIFCSPLOWO2_02_FULL_51_9</name>
    <dbReference type="NCBI Taxonomy" id="1802410"/>
    <lineage>
        <taxon>Bacteria</taxon>
        <taxon>Candidatus Uhriibacteriota</taxon>
    </lineage>
</organism>
<dbReference type="InterPro" id="IPR038063">
    <property type="entry name" value="Transpep_catalytic_dom"/>
</dbReference>
<dbReference type="GO" id="GO:0018104">
    <property type="term" value="P:peptidoglycan-protein cross-linking"/>
    <property type="evidence" value="ECO:0007669"/>
    <property type="project" value="TreeGrafter"/>
</dbReference>
<evidence type="ECO:0000256" key="2">
    <source>
        <dbReference type="ARBA" id="ARBA00022679"/>
    </source>
</evidence>
<comment type="caution">
    <text evidence="8">The sequence shown here is derived from an EMBL/GenBank/DDBJ whole genome shotgun (WGS) entry which is preliminary data.</text>
</comment>
<keyword evidence="2" id="KW-0808">Transferase</keyword>
<dbReference type="SUPFAM" id="SSF69318">
    <property type="entry name" value="Integrin alpha N-terminal domain"/>
    <property type="match status" value="1"/>
</dbReference>
<dbReference type="SUPFAM" id="SSF141523">
    <property type="entry name" value="L,D-transpeptidase catalytic domain-like"/>
    <property type="match status" value="1"/>
</dbReference>
<evidence type="ECO:0000256" key="3">
    <source>
        <dbReference type="ARBA" id="ARBA00022960"/>
    </source>
</evidence>
<protein>
    <recommendedName>
        <fullName evidence="7">L,D-TPase catalytic domain-containing protein</fullName>
    </recommendedName>
</protein>
<accession>A0A1F7VEA5</accession>
<evidence type="ECO:0000259" key="7">
    <source>
        <dbReference type="PROSITE" id="PS52029"/>
    </source>
</evidence>
<sequence>MRVVTLTGPQVGAFFIFSLLLFCALLLPVNVVYAKHARSVPLTVFNQEGQEVRSFAIPLKNDTGGATVALGDVFGDTAPEIIVGNGYGNEPQVRYFGLDGKEISHFYAYEPDVQLGITVAACDIDGDGVTEVITAKQPGGDPEVRVYTKEGQLLPNGGFMAYDAAFQGGVFVACGDTDGDGANEIVTAPGPTGGPHIRVWEFTRGSGAPEGTTPKQPAPELPRIVDSKAVPSQPDIQKFAFRNPDRPDDLSVRHWGLAMGTVTVVAEESKPTWTILREYFDGDPNDTRGRLIGVVRDGAQDRIVTEPILGQHAYERIVHSAQYDITGDGILERITVPGNYLEADPNKPKEVVVDLSDQRLYVYEDGALKRSFFVSTGLYSHPTPTGSFALEKVPSVLYSAYYGPGDPGNYDYGWVANNLRIKPHYFIHTAYWHNDFGHRRSHGCVNVEKSNNDWIYAWANDDTSLTIRN</sequence>
<keyword evidence="3 6" id="KW-0133">Cell shape</keyword>
<dbReference type="InterPro" id="IPR050979">
    <property type="entry name" value="LD-transpeptidase"/>
</dbReference>
<evidence type="ECO:0000256" key="5">
    <source>
        <dbReference type="ARBA" id="ARBA00023316"/>
    </source>
</evidence>
<dbReference type="EMBL" id="MGES01000027">
    <property type="protein sequence ID" value="OGL88771.1"/>
    <property type="molecule type" value="Genomic_DNA"/>
</dbReference>
<dbReference type="Gene3D" id="2.40.440.10">
    <property type="entry name" value="L,D-transpeptidase catalytic domain-like"/>
    <property type="match status" value="1"/>
</dbReference>
<feature type="active site" description="Nucleophile" evidence="6">
    <location>
        <position position="444"/>
    </location>
</feature>
<keyword evidence="4 6" id="KW-0573">Peptidoglycan synthesis</keyword>
<dbReference type="GO" id="GO:0071555">
    <property type="term" value="P:cell wall organization"/>
    <property type="evidence" value="ECO:0007669"/>
    <property type="project" value="UniProtKB-UniRule"/>
</dbReference>
<evidence type="ECO:0000313" key="9">
    <source>
        <dbReference type="Proteomes" id="UP000176678"/>
    </source>
</evidence>
<dbReference type="GO" id="GO:0005576">
    <property type="term" value="C:extracellular region"/>
    <property type="evidence" value="ECO:0007669"/>
    <property type="project" value="TreeGrafter"/>
</dbReference>
<keyword evidence="5 6" id="KW-0961">Cell wall biogenesis/degradation</keyword>
<feature type="active site" description="Proton donor/acceptor" evidence="6">
    <location>
        <position position="428"/>
    </location>
</feature>
<evidence type="ECO:0000256" key="6">
    <source>
        <dbReference type="PROSITE-ProRule" id="PRU01373"/>
    </source>
</evidence>
<dbReference type="AlphaFoldDB" id="A0A1F7VEA5"/>
<evidence type="ECO:0000256" key="4">
    <source>
        <dbReference type="ARBA" id="ARBA00022984"/>
    </source>
</evidence>
<dbReference type="STRING" id="1802410.A3H75_01665"/>
<dbReference type="PANTHER" id="PTHR30582:SF2">
    <property type="entry name" value="L,D-TRANSPEPTIDASE YCIB-RELATED"/>
    <property type="match status" value="1"/>
</dbReference>
<dbReference type="GO" id="GO:0008360">
    <property type="term" value="P:regulation of cell shape"/>
    <property type="evidence" value="ECO:0007669"/>
    <property type="project" value="UniProtKB-UniRule"/>
</dbReference>
<evidence type="ECO:0000313" key="8">
    <source>
        <dbReference type="EMBL" id="OGL88771.1"/>
    </source>
</evidence>
<dbReference type="UniPathway" id="UPA00219"/>
<dbReference type="InterPro" id="IPR005490">
    <property type="entry name" value="LD_TPept_cat_dom"/>
</dbReference>
<dbReference type="Proteomes" id="UP000176678">
    <property type="component" value="Unassembled WGS sequence"/>
</dbReference>
<gene>
    <name evidence="8" type="ORF">A3H75_01665</name>
</gene>
<proteinExistence type="predicted"/>
<dbReference type="GO" id="GO:0016740">
    <property type="term" value="F:transferase activity"/>
    <property type="evidence" value="ECO:0007669"/>
    <property type="project" value="UniProtKB-KW"/>
</dbReference>
<name>A0A1F7VEA5_9BACT</name>